<dbReference type="Proteomes" id="UP000094271">
    <property type="component" value="Unassembled WGS sequence"/>
</dbReference>
<evidence type="ECO:0000256" key="1">
    <source>
        <dbReference type="SAM" id="Phobius"/>
    </source>
</evidence>
<gene>
    <name evidence="3" type="ORF">BEH84_05346</name>
    <name evidence="4" type="ORF">BEI59_34580</name>
    <name evidence="2" type="ORF">BEI61_03955</name>
    <name evidence="5" type="ORF">BEI63_01455</name>
</gene>
<dbReference type="Proteomes" id="UP000095003">
    <property type="component" value="Unassembled WGS sequence"/>
</dbReference>
<dbReference type="Proteomes" id="UP000094067">
    <property type="component" value="Unassembled WGS sequence"/>
</dbReference>
<sequence>MREKLRKRTGLLAVTGVIMLVCAFFITGTVMSQTRDRVKVDEKYYVLLEEEYLKQVREILKQEGYSNCGLTLTYTKEVGGERRYHLRIHNQRFDRLNDIEKKAILNRVGKVDFGVEGCSLYQEYN</sequence>
<evidence type="ECO:0000313" key="4">
    <source>
        <dbReference type="EMBL" id="ODR37816.1"/>
    </source>
</evidence>
<feature type="transmembrane region" description="Helical" evidence="1">
    <location>
        <begin position="12"/>
        <end position="31"/>
    </location>
</feature>
<dbReference type="RefSeq" id="WP_009250878.1">
    <property type="nucleotide sequence ID" value="NZ_BAABXS010000006.1"/>
</dbReference>
<evidence type="ECO:0000313" key="7">
    <source>
        <dbReference type="Proteomes" id="UP000094271"/>
    </source>
</evidence>
<dbReference type="EMBL" id="MCGI01000006">
    <property type="protein sequence ID" value="ODM08023.1"/>
    <property type="molecule type" value="Genomic_DNA"/>
</dbReference>
<reference evidence="6 9" key="1">
    <citation type="submission" date="2016-07" db="EMBL/GenBank/DDBJ databases">
        <title>Characterization of isolates of Eisenbergiella tayi derived from blood cultures, using whole genome sequencing.</title>
        <authorList>
            <person name="Burdz T."/>
            <person name="Wiebe D."/>
            <person name="Huynh C."/>
            <person name="Bernard K."/>
        </authorList>
    </citation>
    <scope>NUCLEOTIDE SEQUENCE [LARGE SCALE GENOMIC DNA]</scope>
    <source>
        <strain evidence="2 6">NML 110608</strain>
        <strain evidence="3 9">NML 120489</strain>
    </source>
</reference>
<evidence type="ECO:0000313" key="5">
    <source>
        <dbReference type="EMBL" id="ODR61622.1"/>
    </source>
</evidence>
<proteinExistence type="predicted"/>
<evidence type="ECO:0000313" key="9">
    <source>
        <dbReference type="Proteomes" id="UP000095003"/>
    </source>
</evidence>
<reference evidence="5 8" key="2">
    <citation type="submission" date="2016-08" db="EMBL/GenBank/DDBJ databases">
        <title>Characterization of Isolates of Eisenbergiella tayi Derived from Blood Cultures, Using Whole Genome Sequencing.</title>
        <authorList>
            <person name="Bernier A.-M."/>
            <person name="Burdz T."/>
            <person name="Wiebe D."/>
            <person name="Bernard K."/>
        </authorList>
    </citation>
    <scope>NUCLEOTIDE SEQUENCE [LARGE SCALE GENOMIC DNA]</scope>
    <source>
        <strain evidence="5 8">NML120146</strain>
    </source>
</reference>
<dbReference type="EMBL" id="MCGH01000003">
    <property type="protein sequence ID" value="ODM03161.1"/>
    <property type="molecule type" value="Genomic_DNA"/>
</dbReference>
<evidence type="ECO:0000313" key="8">
    <source>
        <dbReference type="Proteomes" id="UP000094869"/>
    </source>
</evidence>
<dbReference type="EMBL" id="MEHD01000006">
    <property type="protein sequence ID" value="ODR61622.1"/>
    <property type="molecule type" value="Genomic_DNA"/>
</dbReference>
<dbReference type="GeneID" id="93301218"/>
<accession>A0A1E3A453</accession>
<dbReference type="OrthoDB" id="2063761at2"/>
<comment type="caution">
    <text evidence="2">The sequence shown here is derived from an EMBL/GenBank/DDBJ whole genome shotgun (WGS) entry which is preliminary data.</text>
</comment>
<keyword evidence="1" id="KW-0812">Transmembrane</keyword>
<evidence type="ECO:0000313" key="6">
    <source>
        <dbReference type="Proteomes" id="UP000094067"/>
    </source>
</evidence>
<organism evidence="2 6">
    <name type="scientific">Eisenbergiella tayi</name>
    <dbReference type="NCBI Taxonomy" id="1432052"/>
    <lineage>
        <taxon>Bacteria</taxon>
        <taxon>Bacillati</taxon>
        <taxon>Bacillota</taxon>
        <taxon>Clostridia</taxon>
        <taxon>Lachnospirales</taxon>
        <taxon>Lachnospiraceae</taxon>
        <taxon>Eisenbergiella</taxon>
    </lineage>
</organism>
<dbReference type="AlphaFoldDB" id="A0A1E3A453"/>
<name>A0A1E3A453_9FIRM</name>
<evidence type="ECO:0008006" key="10">
    <source>
        <dbReference type="Google" id="ProtNLM"/>
    </source>
</evidence>
<protein>
    <recommendedName>
        <fullName evidence="10">DUF3139 domain-containing protein</fullName>
    </recommendedName>
</protein>
<evidence type="ECO:0000313" key="3">
    <source>
        <dbReference type="EMBL" id="ODM08023.1"/>
    </source>
</evidence>
<reference evidence="4 7" key="3">
    <citation type="submission" date="2016-08" db="EMBL/GenBank/DDBJ databases">
        <authorList>
            <person name="Seilhamer J.J."/>
        </authorList>
    </citation>
    <scope>NUCLEOTIDE SEQUENCE [LARGE SCALE GENOMIC DNA]</scope>
    <source>
        <strain evidence="4 7">NML150140-1</strain>
    </source>
</reference>
<dbReference type="EMBL" id="MEHA01000048">
    <property type="protein sequence ID" value="ODR37816.1"/>
    <property type="molecule type" value="Genomic_DNA"/>
</dbReference>
<keyword evidence="1" id="KW-1133">Transmembrane helix</keyword>
<dbReference type="Proteomes" id="UP000094869">
    <property type="component" value="Unassembled WGS sequence"/>
</dbReference>
<evidence type="ECO:0000313" key="2">
    <source>
        <dbReference type="EMBL" id="ODM03161.1"/>
    </source>
</evidence>
<keyword evidence="1" id="KW-0472">Membrane</keyword>
<keyword evidence="8" id="KW-1185">Reference proteome</keyword>